<keyword evidence="1 3" id="KW-0378">Hydrolase</keyword>
<dbReference type="InterPro" id="IPR050345">
    <property type="entry name" value="Aliph_Amidase/BUP"/>
</dbReference>
<proteinExistence type="predicted"/>
<dbReference type="EMBL" id="JACOSL010000009">
    <property type="protein sequence ID" value="MBI1755781.1"/>
    <property type="molecule type" value="Genomic_DNA"/>
</dbReference>
<dbReference type="CDD" id="cd07197">
    <property type="entry name" value="nitrilase"/>
    <property type="match status" value="1"/>
</dbReference>
<dbReference type="PANTHER" id="PTHR43674:SF2">
    <property type="entry name" value="BETA-UREIDOPROPIONASE"/>
    <property type="match status" value="1"/>
</dbReference>
<accession>A0A931LTZ2</accession>
<dbReference type="Pfam" id="PF00795">
    <property type="entry name" value="CN_hydrolase"/>
    <property type="match status" value="1"/>
</dbReference>
<sequence length="270" mass="28881">MQSDVVYGDPAANAARAVAEIERLAADGVNVVVFPEAFLTGYCAASAEDARAIAIPAEHPAIESLCQAADRFGMLIVAGFAERARDALFNSACILEGSKPPRFYRKAHLPELGLDKYVTPGSALPVFETAFGKIGVLICFDLRIPEATRVLALAGAEVLFLPTNWPQGAEVSAEHMCIARAAENRIFVATCDRVGEEGGFRFIGRSKIIAPSGAVLAAAGDGEETIVAEFDPAQARTKRSVIDPGRFETDTFATRQPELYRSLVEPLVKP</sequence>
<gene>
    <name evidence="3" type="ORF">HYR64_01575</name>
</gene>
<organism evidence="3 4">
    <name type="scientific">Fimbriimonas ginsengisoli</name>
    <dbReference type="NCBI Taxonomy" id="1005039"/>
    <lineage>
        <taxon>Bacteria</taxon>
        <taxon>Bacillati</taxon>
        <taxon>Armatimonadota</taxon>
        <taxon>Fimbriimonadia</taxon>
        <taxon>Fimbriimonadales</taxon>
        <taxon>Fimbriimonadaceae</taxon>
        <taxon>Fimbriimonas</taxon>
    </lineage>
</organism>
<dbReference type="SUPFAM" id="SSF56317">
    <property type="entry name" value="Carbon-nitrogen hydrolase"/>
    <property type="match status" value="1"/>
</dbReference>
<dbReference type="AlphaFoldDB" id="A0A931LTZ2"/>
<dbReference type="GO" id="GO:0033388">
    <property type="term" value="P:putrescine biosynthetic process from arginine"/>
    <property type="evidence" value="ECO:0007669"/>
    <property type="project" value="TreeGrafter"/>
</dbReference>
<name>A0A931LTZ2_FIMGI</name>
<dbReference type="GO" id="GO:0050126">
    <property type="term" value="F:N-carbamoylputrescine amidase activity"/>
    <property type="evidence" value="ECO:0007669"/>
    <property type="project" value="TreeGrafter"/>
</dbReference>
<protein>
    <submittedName>
        <fullName evidence="3">Carbon-nitrogen hydrolase family protein</fullName>
    </submittedName>
</protein>
<dbReference type="InterPro" id="IPR036526">
    <property type="entry name" value="C-N_Hydrolase_sf"/>
</dbReference>
<reference evidence="3" key="1">
    <citation type="submission" date="2020-07" db="EMBL/GenBank/DDBJ databases">
        <title>Huge and variable diversity of episymbiotic CPR bacteria and DPANN archaea in groundwater ecosystems.</title>
        <authorList>
            <person name="He C.Y."/>
            <person name="Keren R."/>
            <person name="Whittaker M."/>
            <person name="Farag I.F."/>
            <person name="Doudna J."/>
            <person name="Cate J.H.D."/>
            <person name="Banfield J.F."/>
        </authorList>
    </citation>
    <scope>NUCLEOTIDE SEQUENCE</scope>
    <source>
        <strain evidence="3">NC_groundwater_17_Pr7_B-0.1um_64_12</strain>
    </source>
</reference>
<dbReference type="InterPro" id="IPR003010">
    <property type="entry name" value="C-N_Hydrolase"/>
</dbReference>
<feature type="domain" description="CN hydrolase" evidence="2">
    <location>
        <begin position="1"/>
        <end position="232"/>
    </location>
</feature>
<evidence type="ECO:0000259" key="2">
    <source>
        <dbReference type="PROSITE" id="PS50263"/>
    </source>
</evidence>
<dbReference type="PANTHER" id="PTHR43674">
    <property type="entry name" value="NITRILASE C965.09-RELATED"/>
    <property type="match status" value="1"/>
</dbReference>
<comment type="caution">
    <text evidence="3">The sequence shown here is derived from an EMBL/GenBank/DDBJ whole genome shotgun (WGS) entry which is preliminary data.</text>
</comment>
<dbReference type="Proteomes" id="UP000727962">
    <property type="component" value="Unassembled WGS sequence"/>
</dbReference>
<dbReference type="Gene3D" id="3.60.110.10">
    <property type="entry name" value="Carbon-nitrogen hydrolase"/>
    <property type="match status" value="1"/>
</dbReference>
<evidence type="ECO:0000313" key="4">
    <source>
        <dbReference type="Proteomes" id="UP000727962"/>
    </source>
</evidence>
<evidence type="ECO:0000313" key="3">
    <source>
        <dbReference type="EMBL" id="MBI1755781.1"/>
    </source>
</evidence>
<evidence type="ECO:0000256" key="1">
    <source>
        <dbReference type="ARBA" id="ARBA00022801"/>
    </source>
</evidence>
<dbReference type="PROSITE" id="PS50263">
    <property type="entry name" value="CN_HYDROLASE"/>
    <property type="match status" value="1"/>
</dbReference>